<protein>
    <submittedName>
        <fullName evidence="2">Glutathione S-transferase</fullName>
    </submittedName>
</protein>
<dbReference type="eggNOG" id="COG0625">
    <property type="taxonomic scope" value="Bacteria"/>
</dbReference>
<gene>
    <name evidence="2" type="ORF">Cha6605_4998</name>
</gene>
<dbReference type="Gene3D" id="3.40.30.10">
    <property type="entry name" value="Glutaredoxin"/>
    <property type="match status" value="1"/>
</dbReference>
<dbReference type="SUPFAM" id="SSF52833">
    <property type="entry name" value="Thioredoxin-like"/>
    <property type="match status" value="1"/>
</dbReference>
<dbReference type="STRING" id="1173020.Cha6605_4998"/>
<dbReference type="OrthoDB" id="465590at2"/>
<dbReference type="InterPro" id="IPR004045">
    <property type="entry name" value="Glutathione_S-Trfase_N"/>
</dbReference>
<dbReference type="RefSeq" id="WP_015161993.1">
    <property type="nucleotide sequence ID" value="NC_019697.1"/>
</dbReference>
<accession>K9UM64</accession>
<feature type="domain" description="GST N-terminal" evidence="1">
    <location>
        <begin position="4"/>
        <end position="81"/>
    </location>
</feature>
<dbReference type="EMBL" id="CP003600">
    <property type="protein sequence ID" value="AFY95905.1"/>
    <property type="molecule type" value="Genomic_DNA"/>
</dbReference>
<dbReference type="Proteomes" id="UP000010366">
    <property type="component" value="Chromosome"/>
</dbReference>
<dbReference type="AlphaFoldDB" id="K9UM64"/>
<organism evidence="2 3">
    <name type="scientific">Chamaesiphon minutus (strain ATCC 27169 / PCC 6605)</name>
    <dbReference type="NCBI Taxonomy" id="1173020"/>
    <lineage>
        <taxon>Bacteria</taxon>
        <taxon>Bacillati</taxon>
        <taxon>Cyanobacteriota</taxon>
        <taxon>Cyanophyceae</taxon>
        <taxon>Gomontiellales</taxon>
        <taxon>Chamaesiphonaceae</taxon>
        <taxon>Chamaesiphon</taxon>
    </lineage>
</organism>
<dbReference type="HOGENOM" id="CLU_011226_0_3_3"/>
<reference evidence="2 3" key="1">
    <citation type="submission" date="2012-05" db="EMBL/GenBank/DDBJ databases">
        <title>Finished chromosome of genome of Chamaesiphon sp. PCC 6605.</title>
        <authorList>
            <consortium name="US DOE Joint Genome Institute"/>
            <person name="Gugger M."/>
            <person name="Coursin T."/>
            <person name="Rippka R."/>
            <person name="Tandeau De Marsac N."/>
            <person name="Huntemann M."/>
            <person name="Wei C.-L."/>
            <person name="Han J."/>
            <person name="Detter J.C."/>
            <person name="Han C."/>
            <person name="Tapia R."/>
            <person name="Chen A."/>
            <person name="Kyrpides N."/>
            <person name="Mavromatis K."/>
            <person name="Markowitz V."/>
            <person name="Szeto E."/>
            <person name="Ivanova N."/>
            <person name="Pagani I."/>
            <person name="Pati A."/>
            <person name="Goodwin L."/>
            <person name="Nordberg H.P."/>
            <person name="Cantor M.N."/>
            <person name="Hua S.X."/>
            <person name="Woyke T."/>
            <person name="Kerfeld C.A."/>
        </authorList>
    </citation>
    <scope>NUCLEOTIDE SEQUENCE [LARGE SCALE GENOMIC DNA]</scope>
    <source>
        <strain evidence="3">ATCC 27169 / PCC 6605</strain>
    </source>
</reference>
<evidence type="ECO:0000259" key="1">
    <source>
        <dbReference type="PROSITE" id="PS50404"/>
    </source>
</evidence>
<dbReference type="InterPro" id="IPR036249">
    <property type="entry name" value="Thioredoxin-like_sf"/>
</dbReference>
<dbReference type="InterPro" id="IPR036282">
    <property type="entry name" value="Glutathione-S-Trfase_C_sf"/>
</dbReference>
<dbReference type="GO" id="GO:0016740">
    <property type="term" value="F:transferase activity"/>
    <property type="evidence" value="ECO:0007669"/>
    <property type="project" value="UniProtKB-KW"/>
</dbReference>
<keyword evidence="3" id="KW-1185">Reference proteome</keyword>
<keyword evidence="2" id="KW-0808">Transferase</keyword>
<evidence type="ECO:0000313" key="2">
    <source>
        <dbReference type="EMBL" id="AFY95905.1"/>
    </source>
</evidence>
<dbReference type="Pfam" id="PF13417">
    <property type="entry name" value="GST_N_3"/>
    <property type="match status" value="1"/>
</dbReference>
<evidence type="ECO:0000313" key="3">
    <source>
        <dbReference type="Proteomes" id="UP000010366"/>
    </source>
</evidence>
<dbReference type="PROSITE" id="PS50404">
    <property type="entry name" value="GST_NTER"/>
    <property type="match status" value="1"/>
</dbReference>
<dbReference type="KEGG" id="cmp:Cha6605_4998"/>
<proteinExistence type="predicted"/>
<dbReference type="SUPFAM" id="SSF47616">
    <property type="entry name" value="GST C-terminal domain-like"/>
    <property type="match status" value="1"/>
</dbReference>
<dbReference type="CDD" id="cd00299">
    <property type="entry name" value="GST_C_family"/>
    <property type="match status" value="1"/>
</dbReference>
<sequence>MLPNNFRLITIPVSHYSEKARWALDYLEVPYREMAHMPPFHRNATKKYGGRSVPVLVTDTGAATDSTDILRYLDRLYPEKLYPIDPNLQVLTLELENLFNLTLGVHIRRWGYSYILSPQLIYPRWTLGVPFWEKLLFPAIFPRVGKIVRSTYNVTDTSGTESYREIEIVFDRVDGLLADGRKYLLGDKFSAIDITFAALAAPIIQPPEHYIKPAALTSLPTQMQSDISNAQATPAGKFGLRMYQEYRHHKMRSRS</sequence>
<name>K9UM64_CHAP6</name>
<dbReference type="CDD" id="cd00570">
    <property type="entry name" value="GST_N_family"/>
    <property type="match status" value="1"/>
</dbReference>